<gene>
    <name evidence="3" type="ORF">HNP33_004106</name>
</gene>
<dbReference type="InterPro" id="IPR035919">
    <property type="entry name" value="EAL_sf"/>
</dbReference>
<reference evidence="3 4" key="1">
    <citation type="submission" date="2020-08" db="EMBL/GenBank/DDBJ databases">
        <title>Functional genomics of gut bacteria from endangered species of beetles.</title>
        <authorList>
            <person name="Carlos-Shanley C."/>
        </authorList>
    </citation>
    <scope>NUCLEOTIDE SEQUENCE [LARGE SCALE GENOMIC DNA]</scope>
    <source>
        <strain evidence="3 4">S00124</strain>
    </source>
</reference>
<dbReference type="SUPFAM" id="SSF55073">
    <property type="entry name" value="Nucleotide cyclase"/>
    <property type="match status" value="1"/>
</dbReference>
<dbReference type="SUPFAM" id="SSF55785">
    <property type="entry name" value="PYP-like sensor domain (PAS domain)"/>
    <property type="match status" value="2"/>
</dbReference>
<evidence type="ECO:0000313" key="4">
    <source>
        <dbReference type="Proteomes" id="UP000562492"/>
    </source>
</evidence>
<dbReference type="SMART" id="SM00052">
    <property type="entry name" value="EAL"/>
    <property type="match status" value="1"/>
</dbReference>
<dbReference type="InterPro" id="IPR000160">
    <property type="entry name" value="GGDEF_dom"/>
</dbReference>
<sequence>MPQLTWIQGSDDRAPYWNPAWQRWGALAQTELASDWTAQAHPQERDAIQQQWLSQRQPHAGACGHLECDARLHHHSGAYRWCRILAYPIALEGGESAWLVNAVDIQDQFDRSHLLQAEVLAQSQMLDVSMDCIKVIRPDGSLAHMNKSGCDALGVAPDSGFGMQWLGLLPPEIRPRGKRALRQTMAGKNARFEGISQIPGQKPQYWDNVLTPIKAPDGSVTAILCVSRDVTLQRETTLHMREANEQDDLTGLPNRRVFKAKVQQIIKHAREHDQQFGIMLLDLDHFKYINDTLGHVAGDHLLRVLSRRLSALLPPGSVLARLGGDEFAIAIRHIADDTDLLTLAEIVRQQINAPINYAGQPINGGMSIGCALYPRDARDTSGLLKCADTALNDMKAIGRGGVRLFSKEMHEATMRAASQVNQAREIVRNHLVQPYYQPKVHIDTGEIVGFEALLRWQPPEGSVQLPHTVAEAFKDYELATKISDAMQTRVFADIAQWLSLGIAVPPISINAAPVEFLRDDFAERMLKRLHQHQIPTHLVELEITEYILGDRGAELVARALTMLKNAGVRIALDDFGTGHSSFTDLRDYPVDCLKIDMSFVQRMTHERAILAIVKAMCQLGTDLSLDIVAEGIETQEQRMALITAGCRIGQGYLFGRAMPAATVVQLLAPPSPSSPL</sequence>
<dbReference type="CDD" id="cd01948">
    <property type="entry name" value="EAL"/>
    <property type="match status" value="1"/>
</dbReference>
<dbReference type="Gene3D" id="3.20.20.450">
    <property type="entry name" value="EAL domain"/>
    <property type="match status" value="1"/>
</dbReference>
<dbReference type="RefSeq" id="WP_221452153.1">
    <property type="nucleotide sequence ID" value="NZ_JACHKZ010000047.1"/>
</dbReference>
<dbReference type="EMBL" id="JACHKZ010000047">
    <property type="protein sequence ID" value="MBB6579981.1"/>
    <property type="molecule type" value="Genomic_DNA"/>
</dbReference>
<dbReference type="Pfam" id="PF00563">
    <property type="entry name" value="EAL"/>
    <property type="match status" value="1"/>
</dbReference>
<dbReference type="InterPro" id="IPR029787">
    <property type="entry name" value="Nucleotide_cyclase"/>
</dbReference>
<evidence type="ECO:0000313" key="3">
    <source>
        <dbReference type="EMBL" id="MBB6579981.1"/>
    </source>
</evidence>
<evidence type="ECO:0000259" key="1">
    <source>
        <dbReference type="PROSITE" id="PS50883"/>
    </source>
</evidence>
<dbReference type="PROSITE" id="PS50883">
    <property type="entry name" value="EAL"/>
    <property type="match status" value="1"/>
</dbReference>
<accession>A0ABR6RLC9</accession>
<dbReference type="InterPro" id="IPR052155">
    <property type="entry name" value="Biofilm_reg_signaling"/>
</dbReference>
<dbReference type="InterPro" id="IPR001633">
    <property type="entry name" value="EAL_dom"/>
</dbReference>
<feature type="domain" description="GGDEF" evidence="2">
    <location>
        <begin position="274"/>
        <end position="407"/>
    </location>
</feature>
<dbReference type="InterPro" id="IPR043128">
    <property type="entry name" value="Rev_trsase/Diguanyl_cyclase"/>
</dbReference>
<dbReference type="PANTHER" id="PTHR44757">
    <property type="entry name" value="DIGUANYLATE CYCLASE DGCP"/>
    <property type="match status" value="1"/>
</dbReference>
<dbReference type="InterPro" id="IPR035965">
    <property type="entry name" value="PAS-like_dom_sf"/>
</dbReference>
<dbReference type="Pfam" id="PF00990">
    <property type="entry name" value="GGDEF"/>
    <property type="match status" value="1"/>
</dbReference>
<dbReference type="SUPFAM" id="SSF141868">
    <property type="entry name" value="EAL domain-like"/>
    <property type="match status" value="1"/>
</dbReference>
<dbReference type="InterPro" id="IPR013656">
    <property type="entry name" value="PAS_4"/>
</dbReference>
<dbReference type="CDD" id="cd01949">
    <property type="entry name" value="GGDEF"/>
    <property type="match status" value="1"/>
</dbReference>
<dbReference type="Gene3D" id="3.30.450.20">
    <property type="entry name" value="PAS domain"/>
    <property type="match status" value="2"/>
</dbReference>
<keyword evidence="4" id="KW-1185">Reference proteome</keyword>
<dbReference type="PANTHER" id="PTHR44757:SF2">
    <property type="entry name" value="BIOFILM ARCHITECTURE MAINTENANCE PROTEIN MBAA"/>
    <property type="match status" value="1"/>
</dbReference>
<comment type="caution">
    <text evidence="3">The sequence shown here is derived from an EMBL/GenBank/DDBJ whole genome shotgun (WGS) entry which is preliminary data.</text>
</comment>
<feature type="domain" description="EAL" evidence="1">
    <location>
        <begin position="413"/>
        <end position="671"/>
    </location>
</feature>
<dbReference type="SMART" id="SM00267">
    <property type="entry name" value="GGDEF"/>
    <property type="match status" value="1"/>
</dbReference>
<dbReference type="Pfam" id="PF08448">
    <property type="entry name" value="PAS_4"/>
    <property type="match status" value="1"/>
</dbReference>
<dbReference type="Proteomes" id="UP000562492">
    <property type="component" value="Unassembled WGS sequence"/>
</dbReference>
<name>A0ABR6RLC9_9BURK</name>
<dbReference type="NCBIfam" id="TIGR00254">
    <property type="entry name" value="GGDEF"/>
    <property type="match status" value="1"/>
</dbReference>
<evidence type="ECO:0000259" key="2">
    <source>
        <dbReference type="PROSITE" id="PS50887"/>
    </source>
</evidence>
<dbReference type="Gene3D" id="3.30.70.270">
    <property type="match status" value="1"/>
</dbReference>
<proteinExistence type="predicted"/>
<protein>
    <submittedName>
        <fullName evidence="3">Diguanylate cyclase (GGDEF)-like protein</fullName>
    </submittedName>
</protein>
<organism evidence="3 4">
    <name type="scientific">Comamonas odontotermitis</name>
    <dbReference type="NCBI Taxonomy" id="379895"/>
    <lineage>
        <taxon>Bacteria</taxon>
        <taxon>Pseudomonadati</taxon>
        <taxon>Pseudomonadota</taxon>
        <taxon>Betaproteobacteria</taxon>
        <taxon>Burkholderiales</taxon>
        <taxon>Comamonadaceae</taxon>
        <taxon>Comamonas</taxon>
    </lineage>
</organism>
<dbReference type="PROSITE" id="PS50887">
    <property type="entry name" value="GGDEF"/>
    <property type="match status" value="1"/>
</dbReference>